<dbReference type="Proteomes" id="UP000315750">
    <property type="component" value="Chromosome"/>
</dbReference>
<dbReference type="PANTHER" id="PTHR43818:SF11">
    <property type="entry name" value="BCDNA.GH03377"/>
    <property type="match status" value="1"/>
</dbReference>
<accession>A0A518ARK4</accession>
<dbReference type="SUPFAM" id="SSF51735">
    <property type="entry name" value="NAD(P)-binding Rossmann-fold domains"/>
    <property type="match status" value="1"/>
</dbReference>
<organism evidence="4 5">
    <name type="scientific">Aeoliella mucimassa</name>
    <dbReference type="NCBI Taxonomy" id="2527972"/>
    <lineage>
        <taxon>Bacteria</taxon>
        <taxon>Pseudomonadati</taxon>
        <taxon>Planctomycetota</taxon>
        <taxon>Planctomycetia</taxon>
        <taxon>Pirellulales</taxon>
        <taxon>Lacipirellulaceae</taxon>
        <taxon>Aeoliella</taxon>
    </lineage>
</organism>
<dbReference type="Gene3D" id="3.40.50.720">
    <property type="entry name" value="NAD(P)-binding Rossmann-like Domain"/>
    <property type="match status" value="1"/>
</dbReference>
<dbReference type="Pfam" id="PF01408">
    <property type="entry name" value="GFO_IDH_MocA"/>
    <property type="match status" value="1"/>
</dbReference>
<dbReference type="KEGG" id="amuc:Pan181_35630"/>
<feature type="domain" description="Gfo/Idh/MocA-like oxidoreductase N-terminal" evidence="2">
    <location>
        <begin position="9"/>
        <end position="133"/>
    </location>
</feature>
<dbReference type="InterPro" id="IPR050463">
    <property type="entry name" value="Gfo/Idh/MocA_oxidrdct_glycsds"/>
</dbReference>
<dbReference type="EMBL" id="CP036278">
    <property type="protein sequence ID" value="QDU57348.1"/>
    <property type="molecule type" value="Genomic_DNA"/>
</dbReference>
<dbReference type="PANTHER" id="PTHR43818">
    <property type="entry name" value="BCDNA.GH03377"/>
    <property type="match status" value="1"/>
</dbReference>
<dbReference type="OrthoDB" id="9783105at2"/>
<dbReference type="AlphaFoldDB" id="A0A518ARK4"/>
<keyword evidence="5" id="KW-1185">Reference proteome</keyword>
<dbReference type="GO" id="GO:0000166">
    <property type="term" value="F:nucleotide binding"/>
    <property type="evidence" value="ECO:0007669"/>
    <property type="project" value="InterPro"/>
</dbReference>
<dbReference type="Gene3D" id="3.30.360.10">
    <property type="entry name" value="Dihydrodipicolinate Reductase, domain 2"/>
    <property type="match status" value="1"/>
</dbReference>
<dbReference type="EC" id="1.1.1.292" evidence="4"/>
<feature type="domain" description="GFO/IDH/MocA-like oxidoreductase" evidence="3">
    <location>
        <begin position="146"/>
        <end position="258"/>
    </location>
</feature>
<evidence type="ECO:0000313" key="5">
    <source>
        <dbReference type="Proteomes" id="UP000315750"/>
    </source>
</evidence>
<dbReference type="RefSeq" id="WP_145248461.1">
    <property type="nucleotide sequence ID" value="NZ_CP036278.1"/>
</dbReference>
<dbReference type="InterPro" id="IPR036291">
    <property type="entry name" value="NAD(P)-bd_dom_sf"/>
</dbReference>
<dbReference type="GO" id="GO:0033712">
    <property type="term" value="F:1,5-anhydro-D-fructose reductase (1,5-anhydro-D-mannitol-forming) activity"/>
    <property type="evidence" value="ECO:0007669"/>
    <property type="project" value="UniProtKB-EC"/>
</dbReference>
<evidence type="ECO:0000313" key="4">
    <source>
        <dbReference type="EMBL" id="QDU57348.1"/>
    </source>
</evidence>
<keyword evidence="1 4" id="KW-0560">Oxidoreductase</keyword>
<gene>
    <name evidence="4" type="primary">afr_2</name>
    <name evidence="4" type="ORF">Pan181_35630</name>
</gene>
<dbReference type="InterPro" id="IPR000683">
    <property type="entry name" value="Gfo/Idh/MocA-like_OxRdtase_N"/>
</dbReference>
<reference evidence="4 5" key="1">
    <citation type="submission" date="2019-02" db="EMBL/GenBank/DDBJ databases">
        <title>Deep-cultivation of Planctomycetes and their phenomic and genomic characterization uncovers novel biology.</title>
        <authorList>
            <person name="Wiegand S."/>
            <person name="Jogler M."/>
            <person name="Boedeker C."/>
            <person name="Pinto D."/>
            <person name="Vollmers J."/>
            <person name="Rivas-Marin E."/>
            <person name="Kohn T."/>
            <person name="Peeters S.H."/>
            <person name="Heuer A."/>
            <person name="Rast P."/>
            <person name="Oberbeckmann S."/>
            <person name="Bunk B."/>
            <person name="Jeske O."/>
            <person name="Meyerdierks A."/>
            <person name="Storesund J.E."/>
            <person name="Kallscheuer N."/>
            <person name="Luecker S."/>
            <person name="Lage O.M."/>
            <person name="Pohl T."/>
            <person name="Merkel B.J."/>
            <person name="Hornburger P."/>
            <person name="Mueller R.-W."/>
            <person name="Bruemmer F."/>
            <person name="Labrenz M."/>
            <person name="Spormann A.M."/>
            <person name="Op den Camp H."/>
            <person name="Overmann J."/>
            <person name="Amann R."/>
            <person name="Jetten M.S.M."/>
            <person name="Mascher T."/>
            <person name="Medema M.H."/>
            <person name="Devos D.P."/>
            <person name="Kaster A.-K."/>
            <person name="Ovreas L."/>
            <person name="Rohde M."/>
            <person name="Galperin M.Y."/>
            <person name="Jogler C."/>
        </authorList>
    </citation>
    <scope>NUCLEOTIDE SEQUENCE [LARGE SCALE GENOMIC DNA]</scope>
    <source>
        <strain evidence="4 5">Pan181</strain>
    </source>
</reference>
<dbReference type="Pfam" id="PF22725">
    <property type="entry name" value="GFO_IDH_MocA_C3"/>
    <property type="match status" value="1"/>
</dbReference>
<evidence type="ECO:0000259" key="3">
    <source>
        <dbReference type="Pfam" id="PF22725"/>
    </source>
</evidence>
<evidence type="ECO:0000256" key="1">
    <source>
        <dbReference type="ARBA" id="ARBA00023002"/>
    </source>
</evidence>
<proteinExistence type="predicted"/>
<dbReference type="InterPro" id="IPR055170">
    <property type="entry name" value="GFO_IDH_MocA-like_dom"/>
</dbReference>
<dbReference type="SUPFAM" id="SSF55347">
    <property type="entry name" value="Glyceraldehyde-3-phosphate dehydrogenase-like, C-terminal domain"/>
    <property type="match status" value="1"/>
</dbReference>
<protein>
    <submittedName>
        <fullName evidence="4">1,5-anhydro-D-fructose reductase</fullName>
        <ecNumber evidence="4">1.1.1.292</ecNumber>
    </submittedName>
</protein>
<name>A0A518ARK4_9BACT</name>
<sequence>MDFRKDVLGFMGMVHYLNYAKLRGVKVAAIATPEPERRAGDWRGIQGNFGPPGEKMDLSGIETYAGVEEMIAEADIDAVDITLPPFMHADATINALKAGKHVFCEKPIAMTTADGRKMVRAAEKYGRQLLIGHVLPFFPEYSWALKQIHSGKYGKVLGGAFRRVISEPTWLTQYWNADKVGGPMLDLHIHDAHFIRLVFGRPAGVTTAGRMHNELPKFWHSQFTFESGATVEATSGTIDQQGRAFDHGFEIHLEEATLLFEFAVTGGEGKYLCAPTLLDKSGKVKTPKMADGDPMNAFAAELKEVTRAFTKDESSDSLGAQLALDAVEMCYAQSKSLATGKTVRL</sequence>
<evidence type="ECO:0000259" key="2">
    <source>
        <dbReference type="Pfam" id="PF01408"/>
    </source>
</evidence>